<evidence type="ECO:0000313" key="4">
    <source>
        <dbReference type="Proteomes" id="UP001595767"/>
    </source>
</evidence>
<evidence type="ECO:0000256" key="1">
    <source>
        <dbReference type="SAM" id="MobiDB-lite"/>
    </source>
</evidence>
<name>A0ABV8L4K3_9NOCA</name>
<feature type="compositionally biased region" description="Polar residues" evidence="1">
    <location>
        <begin position="29"/>
        <end position="40"/>
    </location>
</feature>
<proteinExistence type="predicted"/>
<evidence type="ECO:0000256" key="2">
    <source>
        <dbReference type="SAM" id="SignalP"/>
    </source>
</evidence>
<protein>
    <recommendedName>
        <fullName evidence="5">Lipoprotein</fullName>
    </recommendedName>
</protein>
<sequence>MRTTSRRSAAAAALVLLLCPLAACSSSDNAAPQLNSTTPSVRPEDGTAAVGHRFTPDPTIVDPHPLAFTSWTRLADNRIGVNFQTGNPECFGIDATVTETETQVRVALRGGTRADAVGKMCTMNLVFGTVEITLDAPLRDREVVDVS</sequence>
<dbReference type="EMBL" id="JBHSBA010000005">
    <property type="protein sequence ID" value="MFC4125807.1"/>
    <property type="molecule type" value="Genomic_DNA"/>
</dbReference>
<accession>A0ABV8L4K3</accession>
<comment type="caution">
    <text evidence="3">The sequence shown here is derived from an EMBL/GenBank/DDBJ whole genome shotgun (WGS) entry which is preliminary data.</text>
</comment>
<gene>
    <name evidence="3" type="ORF">ACFOW8_12780</name>
</gene>
<feature type="chain" id="PRO_5045966665" description="Lipoprotein" evidence="2">
    <location>
        <begin position="31"/>
        <end position="147"/>
    </location>
</feature>
<organism evidence="3 4">
    <name type="scientific">Nocardia rhizosphaerae</name>
    <dbReference type="NCBI Taxonomy" id="1691571"/>
    <lineage>
        <taxon>Bacteria</taxon>
        <taxon>Bacillati</taxon>
        <taxon>Actinomycetota</taxon>
        <taxon>Actinomycetes</taxon>
        <taxon>Mycobacteriales</taxon>
        <taxon>Nocardiaceae</taxon>
        <taxon>Nocardia</taxon>
    </lineage>
</organism>
<dbReference type="Proteomes" id="UP001595767">
    <property type="component" value="Unassembled WGS sequence"/>
</dbReference>
<evidence type="ECO:0000313" key="3">
    <source>
        <dbReference type="EMBL" id="MFC4125807.1"/>
    </source>
</evidence>
<keyword evidence="2" id="KW-0732">Signal</keyword>
<reference evidence="4" key="1">
    <citation type="journal article" date="2019" name="Int. J. Syst. Evol. Microbiol.">
        <title>The Global Catalogue of Microorganisms (GCM) 10K type strain sequencing project: providing services to taxonomists for standard genome sequencing and annotation.</title>
        <authorList>
            <consortium name="The Broad Institute Genomics Platform"/>
            <consortium name="The Broad Institute Genome Sequencing Center for Infectious Disease"/>
            <person name="Wu L."/>
            <person name="Ma J."/>
        </authorList>
    </citation>
    <scope>NUCLEOTIDE SEQUENCE [LARGE SCALE GENOMIC DNA]</scope>
    <source>
        <strain evidence="4">CGMCC 4.7204</strain>
    </source>
</reference>
<evidence type="ECO:0008006" key="5">
    <source>
        <dbReference type="Google" id="ProtNLM"/>
    </source>
</evidence>
<keyword evidence="4" id="KW-1185">Reference proteome</keyword>
<feature type="signal peptide" evidence="2">
    <location>
        <begin position="1"/>
        <end position="30"/>
    </location>
</feature>
<feature type="region of interest" description="Disordered" evidence="1">
    <location>
        <begin position="29"/>
        <end position="48"/>
    </location>
</feature>
<dbReference type="RefSeq" id="WP_378550466.1">
    <property type="nucleotide sequence ID" value="NZ_JBHSBA010000005.1"/>
</dbReference>